<proteinExistence type="predicted"/>
<accession>A0A7L9QD86</accession>
<dbReference type="InterPro" id="IPR008884">
    <property type="entry name" value="TylF_MeTrfase"/>
</dbReference>
<evidence type="ECO:0000313" key="1">
    <source>
        <dbReference type="EMBL" id="QOL00457.1"/>
    </source>
</evidence>
<dbReference type="Pfam" id="PF05711">
    <property type="entry name" value="TylF"/>
    <property type="match status" value="1"/>
</dbReference>
<reference evidence="1" key="1">
    <citation type="submission" date="2020-09" db="EMBL/GenBank/DDBJ databases">
        <title>A new high-throughput screening method to detect antimicrobial volatiles from metagenomic clone libraries.</title>
        <authorList>
            <person name="Stocker F."/>
            <person name="Obermeier M."/>
            <person name="Resch K."/>
            <person name="Berg G."/>
            <person name="Mueller Bogota C.A."/>
        </authorList>
    </citation>
    <scope>NUCLEOTIDE SEQUENCE</scope>
</reference>
<organism evidence="1">
    <name type="scientific">uncultured organism</name>
    <dbReference type="NCBI Taxonomy" id="155900"/>
    <lineage>
        <taxon>unclassified sequences</taxon>
        <taxon>environmental samples</taxon>
    </lineage>
</organism>
<name>A0A7L9QD86_9ZZZZ</name>
<dbReference type="AlphaFoldDB" id="A0A7L9QD86"/>
<dbReference type="PANTHER" id="PTHR40036:SF1">
    <property type="entry name" value="MACROCIN O-METHYLTRANSFERASE"/>
    <property type="match status" value="1"/>
</dbReference>
<dbReference type="EMBL" id="MW000469">
    <property type="protein sequence ID" value="QOL00457.1"/>
    <property type="molecule type" value="Genomic_DNA"/>
</dbReference>
<sequence>MRDLYAPFYQPWRSAEWRARLRVNDPLSLDCKYLLYQFMSDAVARCPGEVAECGVYRGGTAFILASRLQEAQRTLHLFDTFAFVHIDLDIHDAILAATGFLYSRMPSGAIIVYDDHGFPSCPGARAAVDTFFADKPEIPIVLPTAQCVVWKR</sequence>
<dbReference type="Gene3D" id="3.40.50.150">
    <property type="entry name" value="Vaccinia Virus protein VP39"/>
    <property type="match status" value="2"/>
</dbReference>
<protein>
    <submittedName>
        <fullName evidence="1">Uncharacterized protein</fullName>
    </submittedName>
</protein>
<dbReference type="InterPro" id="IPR029063">
    <property type="entry name" value="SAM-dependent_MTases_sf"/>
</dbReference>
<dbReference type="PANTHER" id="PTHR40036">
    <property type="entry name" value="MACROCIN O-METHYLTRANSFERASE"/>
    <property type="match status" value="1"/>
</dbReference>